<reference evidence="1 2" key="1">
    <citation type="submission" date="2019-02" db="EMBL/GenBank/DDBJ databases">
        <title>Shewanella sp. D4-2 isolated from Dokdo Island.</title>
        <authorList>
            <person name="Baek K."/>
        </authorList>
    </citation>
    <scope>NUCLEOTIDE SEQUENCE [LARGE SCALE GENOMIC DNA]</scope>
    <source>
        <strain evidence="1 2">D4-2</strain>
    </source>
</reference>
<accession>A0A411PFF1</accession>
<dbReference type="EMBL" id="CP036200">
    <property type="protein sequence ID" value="QBF82326.1"/>
    <property type="molecule type" value="Genomic_DNA"/>
</dbReference>
<gene>
    <name evidence="1" type="ORF">EXU30_06170</name>
</gene>
<evidence type="ECO:0000313" key="2">
    <source>
        <dbReference type="Proteomes" id="UP000291106"/>
    </source>
</evidence>
<sequence length="166" mass="19135">MSDRSSALLDLYQALIDQVKRQYEEDNSLTAKSLFVSVIKGREFLKLKNAASDQELELVEEFLKRDIASYIKQSHAEDILHSPSVIAFEKTLWHWLGELSDRSQVQWHEITSDFEHQGVYRSGEVINQGKVVCNQCQHEMDIEFPSIIPDCPECDSTEFSREALMP</sequence>
<dbReference type="AlphaFoldDB" id="A0A411PFF1"/>
<dbReference type="Pfam" id="PF07295">
    <property type="entry name" value="DUF1451"/>
    <property type="match status" value="1"/>
</dbReference>
<dbReference type="KEGG" id="smai:EXU30_06170"/>
<dbReference type="OrthoDB" id="3174978at2"/>
<evidence type="ECO:0008006" key="3">
    <source>
        <dbReference type="Google" id="ProtNLM"/>
    </source>
</evidence>
<evidence type="ECO:0000313" key="1">
    <source>
        <dbReference type="EMBL" id="QBF82326.1"/>
    </source>
</evidence>
<keyword evidence="2" id="KW-1185">Reference proteome</keyword>
<name>A0A411PFF1_9GAMM</name>
<dbReference type="Proteomes" id="UP000291106">
    <property type="component" value="Chromosome"/>
</dbReference>
<organism evidence="1 2">
    <name type="scientific">Shewanella maritima</name>
    <dbReference type="NCBI Taxonomy" id="2520507"/>
    <lineage>
        <taxon>Bacteria</taxon>
        <taxon>Pseudomonadati</taxon>
        <taxon>Pseudomonadota</taxon>
        <taxon>Gammaproteobacteria</taxon>
        <taxon>Alteromonadales</taxon>
        <taxon>Shewanellaceae</taxon>
        <taxon>Shewanella</taxon>
    </lineage>
</organism>
<dbReference type="RefSeq" id="WP_130598343.1">
    <property type="nucleotide sequence ID" value="NZ_CP036200.1"/>
</dbReference>
<proteinExistence type="predicted"/>
<dbReference type="InterPro" id="IPR009912">
    <property type="entry name" value="DUF1451"/>
</dbReference>
<protein>
    <recommendedName>
        <fullName evidence="3">Zinc ribbon-containing protein</fullName>
    </recommendedName>
</protein>